<accession>A0A8T8WXY1</accession>
<dbReference type="AlphaFoldDB" id="A0A8T8WXY1"/>
<dbReference type="GeneID" id="37169714"/>
<name>A0A8T8WXY1_ASPJA</name>
<reference evidence="1 2" key="1">
    <citation type="submission" date="2018-02" db="EMBL/GenBank/DDBJ databases">
        <title>The genomes of Aspergillus section Nigri reveals drivers in fungal speciation.</title>
        <authorList>
            <consortium name="DOE Joint Genome Institute"/>
            <person name="Vesth T.C."/>
            <person name="Nybo J."/>
            <person name="Theobald S."/>
            <person name="Brandl J."/>
            <person name="Frisvad J.C."/>
            <person name="Nielsen K.F."/>
            <person name="Lyhne E.K."/>
            <person name="Kogle M.E."/>
            <person name="Kuo A."/>
            <person name="Riley R."/>
            <person name="Clum A."/>
            <person name="Nolan M."/>
            <person name="Lipzen A."/>
            <person name="Salamov A."/>
            <person name="Henrissat B."/>
            <person name="Wiebenga A."/>
            <person name="De vries R.P."/>
            <person name="Grigoriev I.V."/>
            <person name="Mortensen U.H."/>
            <person name="Andersen M.R."/>
            <person name="Baker S.E."/>
        </authorList>
    </citation>
    <scope>NUCLEOTIDE SEQUENCE [LARGE SCALE GENOMIC DNA]</scope>
    <source>
        <strain evidence="1 2">CBS 114.51</strain>
    </source>
</reference>
<keyword evidence="2" id="KW-1185">Reference proteome</keyword>
<dbReference type="EMBL" id="KZ824801">
    <property type="protein sequence ID" value="RAH80703.1"/>
    <property type="molecule type" value="Genomic_DNA"/>
</dbReference>
<organism evidence="1 2">
    <name type="scientific">Aspergillus japonicus CBS 114.51</name>
    <dbReference type="NCBI Taxonomy" id="1448312"/>
    <lineage>
        <taxon>Eukaryota</taxon>
        <taxon>Fungi</taxon>
        <taxon>Dikarya</taxon>
        <taxon>Ascomycota</taxon>
        <taxon>Pezizomycotina</taxon>
        <taxon>Eurotiomycetes</taxon>
        <taxon>Eurotiomycetidae</taxon>
        <taxon>Eurotiales</taxon>
        <taxon>Aspergillaceae</taxon>
        <taxon>Aspergillus</taxon>
        <taxon>Aspergillus subgen. Circumdati</taxon>
    </lineage>
</organism>
<proteinExistence type="predicted"/>
<dbReference type="Proteomes" id="UP000249497">
    <property type="component" value="Unassembled WGS sequence"/>
</dbReference>
<protein>
    <submittedName>
        <fullName evidence="1">Uncharacterized protein</fullName>
    </submittedName>
</protein>
<sequence length="57" mass="6400">MTYHMHRHLDSMYCIMTSLEISNTKYTCLFPGMLSLPALLVASSLFVQCGTVQQTGQ</sequence>
<dbReference type="RefSeq" id="XP_025526597.1">
    <property type="nucleotide sequence ID" value="XM_025666022.1"/>
</dbReference>
<gene>
    <name evidence="1" type="ORF">BO86DRAFT_122321</name>
</gene>
<evidence type="ECO:0000313" key="1">
    <source>
        <dbReference type="EMBL" id="RAH80703.1"/>
    </source>
</evidence>
<evidence type="ECO:0000313" key="2">
    <source>
        <dbReference type="Proteomes" id="UP000249497"/>
    </source>
</evidence>